<dbReference type="SUPFAM" id="SSF103190">
    <property type="entry name" value="Sensory domain-like"/>
    <property type="match status" value="2"/>
</dbReference>
<dbReference type="CDD" id="cd16922">
    <property type="entry name" value="HATPase_EvgS-ArcB-TorS-like"/>
    <property type="match status" value="1"/>
</dbReference>
<dbReference type="SMART" id="SM00388">
    <property type="entry name" value="HisKA"/>
    <property type="match status" value="1"/>
</dbReference>
<dbReference type="PANTHER" id="PTHR45339:SF1">
    <property type="entry name" value="HYBRID SIGNAL TRANSDUCTION HISTIDINE KINASE J"/>
    <property type="match status" value="1"/>
</dbReference>
<dbReference type="Pfam" id="PF00512">
    <property type="entry name" value="HisKA"/>
    <property type="match status" value="1"/>
</dbReference>
<evidence type="ECO:0000259" key="13">
    <source>
        <dbReference type="PROSITE" id="PS50109"/>
    </source>
</evidence>
<proteinExistence type="predicted"/>
<dbReference type="PROSITE" id="PS50110">
    <property type="entry name" value="RESPONSE_REGULATORY"/>
    <property type="match status" value="2"/>
</dbReference>
<dbReference type="EC" id="2.7.13.3" evidence="3"/>
<keyword evidence="8" id="KW-0547">Nucleotide-binding</keyword>
<dbReference type="InterPro" id="IPR036097">
    <property type="entry name" value="HisK_dim/P_sf"/>
</dbReference>
<keyword evidence="10" id="KW-0067">ATP-binding</keyword>
<evidence type="ECO:0000256" key="1">
    <source>
        <dbReference type="ARBA" id="ARBA00000085"/>
    </source>
</evidence>
<dbReference type="InterPro" id="IPR001789">
    <property type="entry name" value="Sig_transdc_resp-reg_receiver"/>
</dbReference>
<dbReference type="SMART" id="SM00387">
    <property type="entry name" value="HATPase_c"/>
    <property type="match status" value="1"/>
</dbReference>
<dbReference type="Gene3D" id="1.10.287.130">
    <property type="match status" value="1"/>
</dbReference>
<dbReference type="InterPro" id="IPR011006">
    <property type="entry name" value="CheY-like_superfamily"/>
</dbReference>
<evidence type="ECO:0000256" key="9">
    <source>
        <dbReference type="ARBA" id="ARBA00022777"/>
    </source>
</evidence>
<keyword evidence="11" id="KW-1133">Transmembrane helix</keyword>
<dbReference type="Gene3D" id="3.40.50.2300">
    <property type="match status" value="2"/>
</dbReference>
<dbReference type="PANTHER" id="PTHR45339">
    <property type="entry name" value="HYBRID SIGNAL TRANSDUCTION HISTIDINE KINASE J"/>
    <property type="match status" value="1"/>
</dbReference>
<keyword evidence="9" id="KW-0418">Kinase</keyword>
<dbReference type="Gene3D" id="6.10.340.10">
    <property type="match status" value="1"/>
</dbReference>
<keyword evidence="7" id="KW-0812">Transmembrane</keyword>
<feature type="domain" description="Response regulatory" evidence="14">
    <location>
        <begin position="935"/>
        <end position="1051"/>
    </location>
</feature>
<dbReference type="PROSITE" id="PS50109">
    <property type="entry name" value="HIS_KIN"/>
    <property type="match status" value="1"/>
</dbReference>
<protein>
    <recommendedName>
        <fullName evidence="3">histidine kinase</fullName>
        <ecNumber evidence="3">2.7.13.3</ecNumber>
    </recommendedName>
</protein>
<feature type="domain" description="HAMP" evidence="17">
    <location>
        <begin position="340"/>
        <end position="395"/>
    </location>
</feature>
<evidence type="ECO:0000256" key="10">
    <source>
        <dbReference type="ARBA" id="ARBA00022840"/>
    </source>
</evidence>
<feature type="domain" description="PAS" evidence="15">
    <location>
        <begin position="434"/>
        <end position="464"/>
    </location>
</feature>
<evidence type="ECO:0000256" key="4">
    <source>
        <dbReference type="ARBA" id="ARBA00022475"/>
    </source>
</evidence>
<dbReference type="FunFam" id="3.30.565.10:FF:000010">
    <property type="entry name" value="Sensor histidine kinase RcsC"/>
    <property type="match status" value="1"/>
</dbReference>
<dbReference type="Pfam" id="PF21623">
    <property type="entry name" value="HK_sensor_dom_bact"/>
    <property type="match status" value="1"/>
</dbReference>
<evidence type="ECO:0000259" key="17">
    <source>
        <dbReference type="PROSITE" id="PS50885"/>
    </source>
</evidence>
<dbReference type="SUPFAM" id="SSF55785">
    <property type="entry name" value="PYP-like sensor domain (PAS domain)"/>
    <property type="match status" value="1"/>
</dbReference>
<dbReference type="CDD" id="cd17546">
    <property type="entry name" value="REC_hyHK_CKI1_RcsC-like"/>
    <property type="match status" value="1"/>
</dbReference>
<evidence type="ECO:0000259" key="16">
    <source>
        <dbReference type="PROSITE" id="PS50113"/>
    </source>
</evidence>
<sequence length="1053" mass="120278">MKIRKKLLICLISVSIIPLTVTGVIFFNKAKIILKNQIQVTEKSHIFQKSSEIQLFLESIISQTRLATLYPPIQGIIRSQTTGVDPFDGSTLDLWVKRLEHIFISTEKNLLSIHKMRFIDEKGNEIINVVSENNEIKVVPQDRLQNKASRYYFQNTIKLKKGNIYISPMDLNMEYGKIKNPHTPVVRICIPIFDERNGNKKGMIVTTVLMKPLLKKLSQSTLGKIILINQDGYFLFHPDKTKEFAFQLGGDVNYFKTQPELIQNIKRQDFKSHYSFEEKQFRTWKKVFYNPGDQKKFWIIFSVIPEKFVSVPIDNLTYMLIKILGFISCITILLGVYLSKTLSQPITELKDIALKVSKNDFKIKPSSKLMNVGGEIGDLAQSFNDMIHHIKCSTTSIVYLNNEIENRKRAEKMRKETVKELKNMKFALDEHAIVATTDVNGKITYVNDKFCQISQYSRDELMGQDHRMLNSGFHSKKHVKGLWRTLSSGKIWHGEFKNKAKDDSYYWVDTTIVPFSDAQGKIFQYMAIRTDISNVKKLLNAKGNFLANMSHEIRTPMNAILGFSDLLRKTQLDEKQKQYLQTIDSSGQLLVGIIDDILDISKLESGKIKLETIDINLKNLIFEVMRMIVTRMKDQAFDTFVDIDEKIPSFIKTDSIRLRQVLVNLLGNAVKFTTKGEIGVVVRLIEDKEDELVLKFFVKDTGIGIPKDKLESIFQSFTQADESTTRQYGGTGLGLTISKSIVETMEGEITVESEVGKGSQFIFTISVQKSYKKNENEIQLTDSTYFKNKKFFIVDDNLISQKIISRCCEKLDLKIVGISSSPYEALHKLDKMIESKGFIPDIILTDIMMKGMTGLEMVKKIKLNEKFKKMVFIAVVADISFEQNQSSADKIFNTIITKPISLEALTYALNSVTAPMVKDQKNPVTTKVKDCVGIKILVVEDVLPNQMLLEEYFKILGCQYDFANNGQEAVDKLRAGNQYDLCFMDIQMPVMGGLEATKIIRNEISKDLPIITLSAAVLEEDRKLAKKIGMNDFLAKPVDMRKLKEKILKYGEK</sequence>
<dbReference type="Gene3D" id="3.30.565.10">
    <property type="entry name" value="Histidine kinase-like ATPase, C-terminal domain"/>
    <property type="match status" value="1"/>
</dbReference>
<dbReference type="SUPFAM" id="SSF158472">
    <property type="entry name" value="HAMP domain-like"/>
    <property type="match status" value="1"/>
</dbReference>
<dbReference type="InterPro" id="IPR035965">
    <property type="entry name" value="PAS-like_dom_sf"/>
</dbReference>
<keyword evidence="6" id="KW-0808">Transferase</keyword>
<dbReference type="EMBL" id="UOGJ01000119">
    <property type="protein sequence ID" value="VAX37098.1"/>
    <property type="molecule type" value="Genomic_DNA"/>
</dbReference>
<dbReference type="CDD" id="cd06225">
    <property type="entry name" value="HAMP"/>
    <property type="match status" value="1"/>
</dbReference>
<dbReference type="InterPro" id="IPR003660">
    <property type="entry name" value="HAMP_dom"/>
</dbReference>
<feature type="domain" description="Response regulatory" evidence="14">
    <location>
        <begin position="790"/>
        <end position="913"/>
    </location>
</feature>
<dbReference type="InterPro" id="IPR001610">
    <property type="entry name" value="PAC"/>
</dbReference>
<evidence type="ECO:0000256" key="5">
    <source>
        <dbReference type="ARBA" id="ARBA00022553"/>
    </source>
</evidence>
<name>A0A3B1DM35_9ZZZZ</name>
<dbReference type="SUPFAM" id="SSF55874">
    <property type="entry name" value="ATPase domain of HSP90 chaperone/DNA topoisomerase II/histidine kinase"/>
    <property type="match status" value="1"/>
</dbReference>
<dbReference type="SMART" id="SM00086">
    <property type="entry name" value="PAC"/>
    <property type="match status" value="1"/>
</dbReference>
<evidence type="ECO:0000256" key="3">
    <source>
        <dbReference type="ARBA" id="ARBA00012438"/>
    </source>
</evidence>
<dbReference type="SMART" id="SM00304">
    <property type="entry name" value="HAMP"/>
    <property type="match status" value="1"/>
</dbReference>
<dbReference type="InterPro" id="IPR048760">
    <property type="entry name" value="VP0354-like_sensor_dom"/>
</dbReference>
<dbReference type="InterPro" id="IPR000014">
    <property type="entry name" value="PAS"/>
</dbReference>
<comment type="subcellular location">
    <subcellularLocation>
        <location evidence="2">Cell membrane</location>
        <topology evidence="2">Multi-pass membrane protein</topology>
    </subcellularLocation>
</comment>
<dbReference type="InterPro" id="IPR003594">
    <property type="entry name" value="HATPase_dom"/>
</dbReference>
<evidence type="ECO:0000256" key="6">
    <source>
        <dbReference type="ARBA" id="ARBA00022679"/>
    </source>
</evidence>
<dbReference type="GO" id="GO:0005886">
    <property type="term" value="C:plasma membrane"/>
    <property type="evidence" value="ECO:0007669"/>
    <property type="project" value="UniProtKB-SubCell"/>
</dbReference>
<dbReference type="Pfam" id="PF02518">
    <property type="entry name" value="HATPase_c"/>
    <property type="match status" value="1"/>
</dbReference>
<evidence type="ECO:0000256" key="8">
    <source>
        <dbReference type="ARBA" id="ARBA00022741"/>
    </source>
</evidence>
<dbReference type="GO" id="GO:0000155">
    <property type="term" value="F:phosphorelay sensor kinase activity"/>
    <property type="evidence" value="ECO:0007669"/>
    <property type="project" value="InterPro"/>
</dbReference>
<dbReference type="CDD" id="cd00130">
    <property type="entry name" value="PAS"/>
    <property type="match status" value="1"/>
</dbReference>
<dbReference type="InterPro" id="IPR029151">
    <property type="entry name" value="Sensor-like_sf"/>
</dbReference>
<dbReference type="InterPro" id="IPR005467">
    <property type="entry name" value="His_kinase_dom"/>
</dbReference>
<dbReference type="GO" id="GO:0005524">
    <property type="term" value="F:ATP binding"/>
    <property type="evidence" value="ECO:0007669"/>
    <property type="project" value="UniProtKB-KW"/>
</dbReference>
<dbReference type="PROSITE" id="PS50112">
    <property type="entry name" value="PAS"/>
    <property type="match status" value="1"/>
</dbReference>
<gene>
    <name evidence="18" type="ORF">MNBD_UNCLBAC01-1610</name>
</gene>
<dbReference type="Pfam" id="PF00072">
    <property type="entry name" value="Response_reg"/>
    <property type="match status" value="2"/>
</dbReference>
<evidence type="ECO:0000256" key="2">
    <source>
        <dbReference type="ARBA" id="ARBA00004651"/>
    </source>
</evidence>
<keyword evidence="12" id="KW-0902">Two-component regulatory system</keyword>
<dbReference type="CDD" id="cd00082">
    <property type="entry name" value="HisKA"/>
    <property type="match status" value="1"/>
</dbReference>
<feature type="domain" description="Histidine kinase" evidence="13">
    <location>
        <begin position="548"/>
        <end position="769"/>
    </location>
</feature>
<keyword evidence="11" id="KW-0472">Membrane</keyword>
<dbReference type="InterPro" id="IPR000700">
    <property type="entry name" value="PAS-assoc_C"/>
</dbReference>
<dbReference type="SUPFAM" id="SSF52172">
    <property type="entry name" value="CheY-like"/>
    <property type="match status" value="2"/>
</dbReference>
<feature type="domain" description="PAC" evidence="16">
    <location>
        <begin position="492"/>
        <end position="544"/>
    </location>
</feature>
<accession>A0A3B1DM35</accession>
<dbReference type="Pfam" id="PF00672">
    <property type="entry name" value="HAMP"/>
    <property type="match status" value="1"/>
</dbReference>
<evidence type="ECO:0000259" key="14">
    <source>
        <dbReference type="PROSITE" id="PS50110"/>
    </source>
</evidence>
<dbReference type="SMART" id="SM00091">
    <property type="entry name" value="PAS"/>
    <property type="match status" value="1"/>
</dbReference>
<dbReference type="PRINTS" id="PR00344">
    <property type="entry name" value="BCTRLSENSOR"/>
</dbReference>
<keyword evidence="4" id="KW-1003">Cell membrane</keyword>
<dbReference type="SUPFAM" id="SSF47384">
    <property type="entry name" value="Homodimeric domain of signal transducing histidine kinase"/>
    <property type="match status" value="1"/>
</dbReference>
<dbReference type="InterPro" id="IPR036890">
    <property type="entry name" value="HATPase_C_sf"/>
</dbReference>
<dbReference type="PROSITE" id="PS50113">
    <property type="entry name" value="PAC"/>
    <property type="match status" value="1"/>
</dbReference>
<dbReference type="InterPro" id="IPR003661">
    <property type="entry name" value="HisK_dim/P_dom"/>
</dbReference>
<dbReference type="PROSITE" id="PS50885">
    <property type="entry name" value="HAMP"/>
    <property type="match status" value="1"/>
</dbReference>
<evidence type="ECO:0000256" key="11">
    <source>
        <dbReference type="ARBA" id="ARBA00022989"/>
    </source>
</evidence>
<evidence type="ECO:0000313" key="18">
    <source>
        <dbReference type="EMBL" id="VAX37098.1"/>
    </source>
</evidence>
<dbReference type="NCBIfam" id="TIGR00229">
    <property type="entry name" value="sensory_box"/>
    <property type="match status" value="1"/>
</dbReference>
<reference evidence="18" key="1">
    <citation type="submission" date="2018-06" db="EMBL/GenBank/DDBJ databases">
        <authorList>
            <person name="Zhirakovskaya E."/>
        </authorList>
    </citation>
    <scope>NUCLEOTIDE SEQUENCE</scope>
</reference>
<dbReference type="SMART" id="SM00448">
    <property type="entry name" value="REC"/>
    <property type="match status" value="2"/>
</dbReference>
<dbReference type="InterPro" id="IPR004358">
    <property type="entry name" value="Sig_transdc_His_kin-like_C"/>
</dbReference>
<organism evidence="18">
    <name type="scientific">hydrothermal vent metagenome</name>
    <dbReference type="NCBI Taxonomy" id="652676"/>
    <lineage>
        <taxon>unclassified sequences</taxon>
        <taxon>metagenomes</taxon>
        <taxon>ecological metagenomes</taxon>
    </lineage>
</organism>
<evidence type="ECO:0000256" key="12">
    <source>
        <dbReference type="ARBA" id="ARBA00023012"/>
    </source>
</evidence>
<dbReference type="Pfam" id="PF13426">
    <property type="entry name" value="PAS_9"/>
    <property type="match status" value="1"/>
</dbReference>
<evidence type="ECO:0000259" key="15">
    <source>
        <dbReference type="PROSITE" id="PS50112"/>
    </source>
</evidence>
<dbReference type="AlphaFoldDB" id="A0A3B1DM35"/>
<dbReference type="Gene3D" id="3.30.450.20">
    <property type="entry name" value="PAS domain"/>
    <property type="match status" value="3"/>
</dbReference>
<comment type="catalytic activity">
    <reaction evidence="1">
        <text>ATP + protein L-histidine = ADP + protein N-phospho-L-histidine.</text>
        <dbReference type="EC" id="2.7.13.3"/>
    </reaction>
</comment>
<evidence type="ECO:0000256" key="7">
    <source>
        <dbReference type="ARBA" id="ARBA00022692"/>
    </source>
</evidence>
<keyword evidence="5" id="KW-0597">Phosphoprotein</keyword>